<keyword evidence="1" id="KW-0472">Membrane</keyword>
<organism evidence="2 3">
    <name type="scientific">Rhodospirillum centenum (strain ATCC 51521 / SW)</name>
    <dbReference type="NCBI Taxonomy" id="414684"/>
    <lineage>
        <taxon>Bacteria</taxon>
        <taxon>Pseudomonadati</taxon>
        <taxon>Pseudomonadota</taxon>
        <taxon>Alphaproteobacteria</taxon>
        <taxon>Rhodospirillales</taxon>
        <taxon>Rhodospirillaceae</taxon>
        <taxon>Rhodospirillum</taxon>
    </lineage>
</organism>
<dbReference type="HOGENOM" id="CLU_2901257_0_0_5"/>
<keyword evidence="1" id="KW-1133">Transmembrane helix</keyword>
<dbReference type="RefSeq" id="WP_012568091.1">
    <property type="nucleotide sequence ID" value="NC_011420.2"/>
</dbReference>
<keyword evidence="3" id="KW-1185">Reference proteome</keyword>
<evidence type="ECO:0000313" key="2">
    <source>
        <dbReference type="EMBL" id="ACJ00311.1"/>
    </source>
</evidence>
<dbReference type="EMBL" id="CP000613">
    <property type="protein sequence ID" value="ACJ00311.1"/>
    <property type="molecule type" value="Genomic_DNA"/>
</dbReference>
<sequence length="62" mass="6301">MPSVAVILAAAFLGTYLALAVMVRLASLFADRTGWRRPAVSPLGDGGMVVAVAMLVGVVTLG</sequence>
<dbReference type="KEGG" id="rce:RC1_2943"/>
<gene>
    <name evidence="2" type="ordered locus">RC1_2943</name>
</gene>
<name>B6IVI7_RHOCS</name>
<accession>B6IVI7</accession>
<evidence type="ECO:0000256" key="1">
    <source>
        <dbReference type="SAM" id="Phobius"/>
    </source>
</evidence>
<dbReference type="STRING" id="414684.RC1_2943"/>
<feature type="transmembrane region" description="Helical" evidence="1">
    <location>
        <begin position="44"/>
        <end position="61"/>
    </location>
</feature>
<dbReference type="Proteomes" id="UP000001591">
    <property type="component" value="Chromosome"/>
</dbReference>
<keyword evidence="1" id="KW-0812">Transmembrane</keyword>
<dbReference type="AlphaFoldDB" id="B6IVI7"/>
<reference evidence="2 3" key="1">
    <citation type="journal article" date="2010" name="BMC Genomics">
        <title>Metabolic flexibility revealed in the genome of the cyst-forming alpha-1 proteobacterium Rhodospirillum centenum.</title>
        <authorList>
            <person name="Lu Y.K."/>
            <person name="Marden J."/>
            <person name="Han M."/>
            <person name="Swingley W.D."/>
            <person name="Mastrian S.D."/>
            <person name="Chowdhury S.R."/>
            <person name="Hao J."/>
            <person name="Helmy T."/>
            <person name="Kim S."/>
            <person name="Kurdoglu A.A."/>
            <person name="Matthies H.J."/>
            <person name="Rollo D."/>
            <person name="Stothard P."/>
            <person name="Blankenship R.E."/>
            <person name="Bauer C.E."/>
            <person name="Touchman J.W."/>
        </authorList>
    </citation>
    <scope>NUCLEOTIDE SEQUENCE [LARGE SCALE GENOMIC DNA]</scope>
    <source>
        <strain evidence="3">ATCC 51521 / SW</strain>
    </source>
</reference>
<evidence type="ECO:0000313" key="3">
    <source>
        <dbReference type="Proteomes" id="UP000001591"/>
    </source>
</evidence>
<proteinExistence type="predicted"/>
<protein>
    <submittedName>
        <fullName evidence="2">Uncharacterized protein</fullName>
    </submittedName>
</protein>